<comment type="caution">
    <text evidence="1">The sequence shown here is derived from an EMBL/GenBank/DDBJ whole genome shotgun (WGS) entry which is preliminary data.</text>
</comment>
<dbReference type="Pfam" id="PF16259">
    <property type="entry name" value="DUF4913"/>
    <property type="match status" value="1"/>
</dbReference>
<gene>
    <name evidence="1" type="ORF">ACFYTF_30705</name>
</gene>
<accession>A0ABW6PXN6</accession>
<dbReference type="RefSeq" id="WP_387703307.1">
    <property type="nucleotide sequence ID" value="NZ_JBIAMX010000035.1"/>
</dbReference>
<reference evidence="1 2" key="1">
    <citation type="submission" date="2024-10" db="EMBL/GenBank/DDBJ databases">
        <title>The Natural Products Discovery Center: Release of the First 8490 Sequenced Strains for Exploring Actinobacteria Biosynthetic Diversity.</title>
        <authorList>
            <person name="Kalkreuter E."/>
            <person name="Kautsar S.A."/>
            <person name="Yang D."/>
            <person name="Bader C.D."/>
            <person name="Teijaro C.N."/>
            <person name="Fluegel L."/>
            <person name="Davis C.M."/>
            <person name="Simpson J.R."/>
            <person name="Lauterbach L."/>
            <person name="Steele A.D."/>
            <person name="Gui C."/>
            <person name="Meng S."/>
            <person name="Li G."/>
            <person name="Viehrig K."/>
            <person name="Ye F."/>
            <person name="Su P."/>
            <person name="Kiefer A.F."/>
            <person name="Nichols A."/>
            <person name="Cepeda A.J."/>
            <person name="Yan W."/>
            <person name="Fan B."/>
            <person name="Jiang Y."/>
            <person name="Adhikari A."/>
            <person name="Zheng C.-J."/>
            <person name="Schuster L."/>
            <person name="Cowan T.M."/>
            <person name="Smanski M.J."/>
            <person name="Chevrette M.G."/>
            <person name="De Carvalho L.P.S."/>
            <person name="Shen B."/>
        </authorList>
    </citation>
    <scope>NUCLEOTIDE SEQUENCE [LARGE SCALE GENOMIC DNA]</scope>
    <source>
        <strain evidence="1 2">NPDC004045</strain>
    </source>
</reference>
<dbReference type="EMBL" id="JBIAMX010000035">
    <property type="protein sequence ID" value="MFF0547211.1"/>
    <property type="molecule type" value="Genomic_DNA"/>
</dbReference>
<sequence length="259" mass="28047">MTTTENTDNTTAEADLAEQAAAVMGGADLTAALSSAVRKAVSGQVTAVAKDIASGAIAEFLTDEVVATMRETALLEAEAAVNPDSAAAVAAAAEPAAAQEEKEEEPRKLHYARLDLFVENYLAHNFRREVSAQGSDRKLRWCPQWWDHGEVVSRLEALWMAWEQLRLGEGPELATWWIQYVDPTMAVLLDTEGPFKYCSAADGHRPKMLKLPTIPAPEGWFVDGHAHDNPEPSAVSGIVLPRPATGRSQIVLAIEDFGE</sequence>
<name>A0ABW6PXN6_9NOCA</name>
<organism evidence="1 2">
    <name type="scientific">Nocardia thailandica</name>
    <dbReference type="NCBI Taxonomy" id="257275"/>
    <lineage>
        <taxon>Bacteria</taxon>
        <taxon>Bacillati</taxon>
        <taxon>Actinomycetota</taxon>
        <taxon>Actinomycetes</taxon>
        <taxon>Mycobacteriales</taxon>
        <taxon>Nocardiaceae</taxon>
        <taxon>Nocardia</taxon>
    </lineage>
</organism>
<protein>
    <submittedName>
        <fullName evidence="1">DUF4913 domain-containing protein</fullName>
    </submittedName>
</protein>
<dbReference type="Proteomes" id="UP001601444">
    <property type="component" value="Unassembled WGS sequence"/>
</dbReference>
<keyword evidence="2" id="KW-1185">Reference proteome</keyword>
<evidence type="ECO:0000313" key="2">
    <source>
        <dbReference type="Proteomes" id="UP001601444"/>
    </source>
</evidence>
<dbReference type="InterPro" id="IPR032584">
    <property type="entry name" value="DUF4913"/>
</dbReference>
<evidence type="ECO:0000313" key="1">
    <source>
        <dbReference type="EMBL" id="MFF0547211.1"/>
    </source>
</evidence>
<proteinExistence type="predicted"/>